<gene>
    <name evidence="1" type="ORF">CWO36_19195</name>
</gene>
<evidence type="ECO:0000313" key="2">
    <source>
        <dbReference type="Proteomes" id="UP000244080"/>
    </source>
</evidence>
<accession>A0A2T5EAP0</accession>
<dbReference type="Proteomes" id="UP000244080">
    <property type="component" value="Unassembled WGS sequence"/>
</dbReference>
<dbReference type="EMBL" id="PIGA01000036">
    <property type="protein sequence ID" value="PTP16404.1"/>
    <property type="molecule type" value="Genomic_DNA"/>
</dbReference>
<name>A0A2T5EAP0_VIBSP</name>
<evidence type="ECO:0000313" key="1">
    <source>
        <dbReference type="EMBL" id="PTP16404.1"/>
    </source>
</evidence>
<reference evidence="1 2" key="1">
    <citation type="submission" date="2017-11" db="EMBL/GenBank/DDBJ databases">
        <title>Population delineation of vibrios coincides with oyster pathogenicity.</title>
        <authorList>
            <person name="Bruto M."/>
            <person name="Labreuche Y."/>
            <person name="James A."/>
            <person name="Piel D."/>
            <person name="Chenivesse S."/>
            <person name="Petton B."/>
            <person name="Polz M.F."/>
            <person name="Le Roux F."/>
        </authorList>
    </citation>
    <scope>NUCLEOTIDE SEQUENCE [LARGE SCALE GENOMIC DNA]</scope>
    <source>
        <strain evidence="1 2">1F_55</strain>
    </source>
</reference>
<proteinExistence type="predicted"/>
<dbReference type="AlphaFoldDB" id="A0A2T5EAP0"/>
<protein>
    <submittedName>
        <fullName evidence="1">Uncharacterized protein</fullName>
    </submittedName>
</protein>
<dbReference type="RefSeq" id="WP_017086727.1">
    <property type="nucleotide sequence ID" value="NZ_CAWNZY010000047.1"/>
</dbReference>
<organism evidence="1 2">
    <name type="scientific">Vibrio splendidus</name>
    <dbReference type="NCBI Taxonomy" id="29497"/>
    <lineage>
        <taxon>Bacteria</taxon>
        <taxon>Pseudomonadati</taxon>
        <taxon>Pseudomonadota</taxon>
        <taxon>Gammaproteobacteria</taxon>
        <taxon>Vibrionales</taxon>
        <taxon>Vibrionaceae</taxon>
        <taxon>Vibrio</taxon>
    </lineage>
</organism>
<sequence length="96" mass="10705">MSCGIKIENCFDVSFTDVSVVGFDVGMDVKDSADVRLRQVDFGDCTTGFRGRNISQLRATSCHHGSIRSSKSFSAIDKICFNYSLQYLRAKGYNPY</sequence>
<comment type="caution">
    <text evidence="1">The sequence shown here is derived from an EMBL/GenBank/DDBJ whole genome shotgun (WGS) entry which is preliminary data.</text>
</comment>